<evidence type="ECO:0000256" key="2">
    <source>
        <dbReference type="ARBA" id="ARBA00023002"/>
    </source>
</evidence>
<dbReference type="SUPFAM" id="SSF55469">
    <property type="entry name" value="FMN-dependent nitroreductase-like"/>
    <property type="match status" value="1"/>
</dbReference>
<dbReference type="PANTHER" id="PTHR43673:SF10">
    <property type="entry name" value="NADH DEHYDROGENASE_NAD(P)H NITROREDUCTASE XCC3605-RELATED"/>
    <property type="match status" value="1"/>
</dbReference>
<evidence type="ECO:0000259" key="3">
    <source>
        <dbReference type="Pfam" id="PF00881"/>
    </source>
</evidence>
<dbReference type="EMBL" id="CSTE01000006">
    <property type="protein sequence ID" value="CQR53784.1"/>
    <property type="molecule type" value="Genomic_DNA"/>
</dbReference>
<sequence length="223" mass="24907">MEFTEVVTTRRSIHEYADESLDDETLRTIFENAVQAPSSYNLQPWEFVVLREDETQQLLREAAYDQDHVTGAAASVIVLGNKDPEAHAETVADDMLEKGYLPSEEVRDGILDNIAGMADLPEQERRVWTVRSTSLVAMSLMYAAWDEGVASCPIGGFDADAVLDAFDIDGERYEPVMLLTMGIPAEDADELQAERKYRRPVDEVVHFESFESEQSADPAPADD</sequence>
<dbReference type="Gene3D" id="3.40.109.10">
    <property type="entry name" value="NADH Oxidase"/>
    <property type="match status" value="1"/>
</dbReference>
<keyword evidence="2" id="KW-0560">Oxidoreductase</keyword>
<proteinExistence type="inferred from homology"/>
<feature type="domain" description="Nitroreductase" evidence="3">
    <location>
        <begin position="8"/>
        <end position="182"/>
    </location>
</feature>
<dbReference type="Proteomes" id="UP000198902">
    <property type="component" value="Unassembled WGS sequence"/>
</dbReference>
<name>A0A0D6JXE0_9EURY</name>
<accession>A0A0D6JXE0</accession>
<dbReference type="PANTHER" id="PTHR43673">
    <property type="entry name" value="NAD(P)H NITROREDUCTASE YDGI-RELATED"/>
    <property type="match status" value="1"/>
</dbReference>
<dbReference type="RefSeq" id="WP_089781623.1">
    <property type="nucleotide sequence ID" value="NZ_CABLRR010000006.1"/>
</dbReference>
<dbReference type="InterPro" id="IPR000415">
    <property type="entry name" value="Nitroreductase-like"/>
</dbReference>
<dbReference type="OrthoDB" id="287850at2157"/>
<reference evidence="5" key="1">
    <citation type="submission" date="2015-03" db="EMBL/GenBank/DDBJ databases">
        <authorList>
            <person name="Urmite Genomes"/>
        </authorList>
    </citation>
    <scope>NUCLEOTIDE SEQUENCE [LARGE SCALE GENOMIC DNA]</scope>
    <source>
        <strain evidence="5">Arc-Hr</strain>
    </source>
</reference>
<organism evidence="4 5">
    <name type="scientific">Haloferax massiliensis</name>
    <dbReference type="NCBI Taxonomy" id="1476858"/>
    <lineage>
        <taxon>Archaea</taxon>
        <taxon>Methanobacteriati</taxon>
        <taxon>Methanobacteriota</taxon>
        <taxon>Stenosarchaea group</taxon>
        <taxon>Halobacteria</taxon>
        <taxon>Halobacteriales</taxon>
        <taxon>Haloferacaceae</taxon>
        <taxon>Haloferax</taxon>
    </lineage>
</organism>
<evidence type="ECO:0000313" key="4">
    <source>
        <dbReference type="EMBL" id="CQR53784.1"/>
    </source>
</evidence>
<gene>
    <name evidence="4" type="primary">mhqN</name>
    <name evidence="4" type="ORF">BN996_03795</name>
</gene>
<evidence type="ECO:0000313" key="5">
    <source>
        <dbReference type="Proteomes" id="UP000198902"/>
    </source>
</evidence>
<keyword evidence="5" id="KW-1185">Reference proteome</keyword>
<dbReference type="Pfam" id="PF00881">
    <property type="entry name" value="Nitroreductase"/>
    <property type="match status" value="1"/>
</dbReference>
<evidence type="ECO:0000256" key="1">
    <source>
        <dbReference type="ARBA" id="ARBA00007118"/>
    </source>
</evidence>
<dbReference type="InterPro" id="IPR029479">
    <property type="entry name" value="Nitroreductase"/>
</dbReference>
<dbReference type="GO" id="GO:0016491">
    <property type="term" value="F:oxidoreductase activity"/>
    <property type="evidence" value="ECO:0007669"/>
    <property type="project" value="UniProtKB-KW"/>
</dbReference>
<protein>
    <submittedName>
        <fullName evidence="4">Putative NAD(P)H nitroreductase MhqN</fullName>
    </submittedName>
</protein>
<dbReference type="AlphaFoldDB" id="A0A0D6JXE0"/>
<comment type="similarity">
    <text evidence="1">Belongs to the nitroreductase family.</text>
</comment>